<comment type="caution">
    <text evidence="2">The sequence shown here is derived from an EMBL/GenBank/DDBJ whole genome shotgun (WGS) entry which is preliminary data.</text>
</comment>
<dbReference type="Gene3D" id="3.30.420.40">
    <property type="match status" value="2"/>
</dbReference>
<accession>A0A5N6A417</accession>
<evidence type="ECO:0000313" key="2">
    <source>
        <dbReference type="EMBL" id="KAB8162636.1"/>
    </source>
</evidence>
<dbReference type="CDD" id="cd00090">
    <property type="entry name" value="HTH_ARSR"/>
    <property type="match status" value="1"/>
</dbReference>
<sequence length="419" mass="41696">MSSVRTATPQTARAINDRIALELLTEHGPLTAARLRELTGLSRPSVAELLGRLGRDGLVDVVGETGAERRGPNARVYGLVADRAHVAALDVRFDRVELALADLAGATVATRTLPLVDAADAADAAGVAGVAGVAGPASGGQHPMVAAVLAALDEIGDAAGVVEPHTVALGAPGLADPATGALRFSDALPAWHRELLAALRENLDAPVLLENEVNLAAIAEHRLGAARDRDTFVLLWLGAGVGAAVVLDGALRRGASGGAGEVGFLPVPGRAGLPSATDCEAGFHGLVSGAAVRALAVEHGLEVGELAPGELAGPDRPVAEAAERGDGPSGAFLDELAGRVALGAASAVAVLDPGCVVLGGEVGRAGGAALAARVAERLSAISPLDTEVRAATVTGNPILGGALVTALAAARADLFATDR</sequence>
<dbReference type="InterPro" id="IPR011991">
    <property type="entry name" value="ArsR-like_HTH"/>
</dbReference>
<dbReference type="Gene3D" id="1.10.10.10">
    <property type="entry name" value="Winged helix-like DNA-binding domain superfamily/Winged helix DNA-binding domain"/>
    <property type="match status" value="1"/>
</dbReference>
<keyword evidence="3" id="KW-1185">Reference proteome</keyword>
<dbReference type="OrthoDB" id="3523179at2"/>
<proteinExistence type="inferred from homology"/>
<dbReference type="PANTHER" id="PTHR18964:SF149">
    <property type="entry name" value="BIFUNCTIONAL UDP-N-ACETYLGLUCOSAMINE 2-EPIMERASE_N-ACETYLMANNOSAMINE KINASE"/>
    <property type="match status" value="1"/>
</dbReference>
<dbReference type="InterPro" id="IPR043129">
    <property type="entry name" value="ATPase_NBD"/>
</dbReference>
<dbReference type="Pfam" id="PF00480">
    <property type="entry name" value="ROK"/>
    <property type="match status" value="1"/>
</dbReference>
<organism evidence="2 3">
    <name type="scientific">Streptomyces mimosae</name>
    <dbReference type="NCBI Taxonomy" id="2586635"/>
    <lineage>
        <taxon>Bacteria</taxon>
        <taxon>Bacillati</taxon>
        <taxon>Actinomycetota</taxon>
        <taxon>Actinomycetes</taxon>
        <taxon>Kitasatosporales</taxon>
        <taxon>Streptomycetaceae</taxon>
        <taxon>Streptomyces</taxon>
    </lineage>
</organism>
<protein>
    <submittedName>
        <fullName evidence="2">ROK family protein</fullName>
    </submittedName>
</protein>
<dbReference type="InterPro" id="IPR000600">
    <property type="entry name" value="ROK"/>
</dbReference>
<comment type="similarity">
    <text evidence="1">Belongs to the ROK (NagC/XylR) family.</text>
</comment>
<dbReference type="AlphaFoldDB" id="A0A5N6A417"/>
<name>A0A5N6A417_9ACTN</name>
<gene>
    <name evidence="2" type="ORF">FH607_021615</name>
</gene>
<dbReference type="SUPFAM" id="SSF46785">
    <property type="entry name" value="Winged helix' DNA-binding domain"/>
    <property type="match status" value="1"/>
</dbReference>
<evidence type="ECO:0000256" key="1">
    <source>
        <dbReference type="ARBA" id="ARBA00006479"/>
    </source>
</evidence>
<dbReference type="InterPro" id="IPR036388">
    <property type="entry name" value="WH-like_DNA-bd_sf"/>
</dbReference>
<reference evidence="2" key="1">
    <citation type="submission" date="2019-10" db="EMBL/GenBank/DDBJ databases">
        <title>Nonomuraea sp. nov., isolated from Phyllanthus amarus.</title>
        <authorList>
            <person name="Klykleung N."/>
            <person name="Tanasupawat S."/>
        </authorList>
    </citation>
    <scope>NUCLEOTIDE SEQUENCE [LARGE SCALE GENOMIC DNA]</scope>
    <source>
        <strain evidence="2">3MP-10</strain>
    </source>
</reference>
<dbReference type="EMBL" id="VDLY02000014">
    <property type="protein sequence ID" value="KAB8162636.1"/>
    <property type="molecule type" value="Genomic_DNA"/>
</dbReference>
<dbReference type="Proteomes" id="UP000314251">
    <property type="component" value="Unassembled WGS sequence"/>
</dbReference>
<evidence type="ECO:0000313" key="3">
    <source>
        <dbReference type="Proteomes" id="UP000314251"/>
    </source>
</evidence>
<dbReference type="SUPFAM" id="SSF53067">
    <property type="entry name" value="Actin-like ATPase domain"/>
    <property type="match status" value="1"/>
</dbReference>
<dbReference type="RefSeq" id="WP_139671091.1">
    <property type="nucleotide sequence ID" value="NZ_VDLY02000014.1"/>
</dbReference>
<dbReference type="PANTHER" id="PTHR18964">
    <property type="entry name" value="ROK (REPRESSOR, ORF, KINASE) FAMILY"/>
    <property type="match status" value="1"/>
</dbReference>
<dbReference type="InterPro" id="IPR036390">
    <property type="entry name" value="WH_DNA-bd_sf"/>
</dbReference>